<dbReference type="PANTHER" id="PTHR42765:SF1">
    <property type="entry name" value="ISOLEUCINE--TRNA LIGASE, MITOCHONDRIAL"/>
    <property type="match status" value="1"/>
</dbReference>
<dbReference type="Gene3D" id="1.10.730.20">
    <property type="match status" value="1"/>
</dbReference>
<dbReference type="PROSITE" id="PS00178">
    <property type="entry name" value="AA_TRNA_LIGASE_I"/>
    <property type="match status" value="1"/>
</dbReference>
<dbReference type="InParanoid" id="C7RCT4"/>
<dbReference type="STRING" id="523791.Kkor_1664"/>
<dbReference type="RefSeq" id="WP_015780682.1">
    <property type="nucleotide sequence ID" value="NC_013166.1"/>
</dbReference>
<evidence type="ECO:0000256" key="9">
    <source>
        <dbReference type="ARBA" id="ARBA00022840"/>
    </source>
</evidence>
<dbReference type="Pfam" id="PF06827">
    <property type="entry name" value="zf-FPG_IleRS"/>
    <property type="match status" value="1"/>
</dbReference>
<evidence type="ECO:0000256" key="2">
    <source>
        <dbReference type="ARBA" id="ARBA00006887"/>
    </source>
</evidence>
<proteinExistence type="inferred from homology"/>
<dbReference type="AlphaFoldDB" id="C7RCT4"/>
<dbReference type="InterPro" id="IPR001412">
    <property type="entry name" value="aa-tRNA-synth_I_CS"/>
</dbReference>
<sequence>MSDYKDTLNLPKTRFEMRGNLPQREPKMLAEWSKNDLYGEIRKARAGREQFILHDGPPYANGNIHIGHSVNKILKDIVVKSKTLSGFDSPYVPGWDCHGLPIENNVEKKVGKAGAKVSHAEFRQKCRDYAAKQVDGQKTDFIRLGVLGEWDNPYLTMDFKFEANIVRALSKLVRNGHLFKGEKPVYWSVVGGSSLAEAEVEYQDKTSFSVYVNYPVSDEQKFLQAFDFAGEQGEGEVSVVIWTTTPWTLPSSQAVTVHEDLDYVLVQVERESGKERFVLAQELVESVMKEAEIEQYTILASSKGSKLENLELNHPFYDKKVPVIIGEHVTTDAGTGLVHTAPDHGPDDFVVGKKYGIGLLNYVMANGVFSDDTPVFAGQHVYKVDQPVVDHLLEKGRLLHQDKLRHSYPHCWRTKTPLIYRATPQWFISMSQNGLQAQAMEEIKKVKWVPEWGEARIESMVGSRPDWCISRQRTWGVPLCLFIDKQTGEPHPDSADLMEKVSAYIEEKGIQAWYDLDASEFVDADKYEKIDDTLDVWFDSGVTHYCVLEARDYLRQPADLYLEGSDQHRGWFQSSLLTATGMYGHAPYKHCLTHGFVVDGKGEKMSKSKGNVMAPNDVINKLGADVLRLWVSSADYRGEMAVSDEILKRTGDTYRRLRNTSRFLLSNLEGFNPATDLVAKDDLLPLDRWAVDCAYQAQQEIIKAYDEYNFWLVAQKIHHFCSIDMGSFYLDIIKDRQYTAKTGSRAQRSCQTALYHIIEGLVRWMAPVLSFTANEIWPLLPEPAQGKRESNVFIAEWYQDLFPMEQAKITQADWALISQVKDEVNRALEAKRKDGAIGGSLAAEVTLYANDELYAVLSKLEDELRFVFITSQARLEKGEGGEPTEMKGLQLSITKSEAEKCERCWHHRHDVGENPEHPTICIRCVENVAGNGEIRHYA</sequence>
<dbReference type="GO" id="GO:0008270">
    <property type="term" value="F:zinc ion binding"/>
    <property type="evidence" value="ECO:0007669"/>
    <property type="project" value="UniProtKB-UniRule"/>
</dbReference>
<feature type="domain" description="Zinc finger FPG/IleRS-type" evidence="16">
    <location>
        <begin position="899"/>
        <end position="926"/>
    </location>
</feature>
<keyword evidence="9 14" id="KW-0067">ATP-binding</keyword>
<dbReference type="HOGENOM" id="CLU_001493_7_1_6"/>
<keyword evidence="8 14" id="KW-0862">Zinc</keyword>
<dbReference type="InterPro" id="IPR014729">
    <property type="entry name" value="Rossmann-like_a/b/a_fold"/>
</dbReference>
<dbReference type="InterPro" id="IPR002300">
    <property type="entry name" value="aa-tRNA-synth_Ia"/>
</dbReference>
<dbReference type="Pfam" id="PF08264">
    <property type="entry name" value="Anticodon_1"/>
    <property type="match status" value="1"/>
</dbReference>
<evidence type="ECO:0000256" key="6">
    <source>
        <dbReference type="ARBA" id="ARBA00022723"/>
    </source>
</evidence>
<feature type="domain" description="Methionyl/Valyl/Leucyl/Isoleucyl-tRNA synthetase anticodon-binding" evidence="17">
    <location>
        <begin position="687"/>
        <end position="845"/>
    </location>
</feature>
<dbReference type="InterPro" id="IPR002301">
    <property type="entry name" value="Ile-tRNA-ligase"/>
</dbReference>
<accession>C7RCT4</accession>
<feature type="binding site" evidence="14">
    <location>
        <position position="563"/>
    </location>
    <ligand>
        <name>L-isoleucyl-5'-AMP</name>
        <dbReference type="ChEBI" id="CHEBI:178002"/>
    </ligand>
</feature>
<dbReference type="SUPFAM" id="SSF50677">
    <property type="entry name" value="ValRS/IleRS/LeuRS editing domain"/>
    <property type="match status" value="1"/>
</dbReference>
<dbReference type="InterPro" id="IPR033708">
    <property type="entry name" value="Anticodon_Ile_BEm"/>
</dbReference>
<feature type="short sequence motif" description="'KMSKS' region" evidence="14">
    <location>
        <begin position="604"/>
        <end position="608"/>
    </location>
</feature>
<reference evidence="18 19" key="1">
    <citation type="journal article" date="2009" name="Stand. Genomic Sci.">
        <title>Complete genome sequence of Kangiella koreensis type strain (SW-125).</title>
        <authorList>
            <person name="Han C."/>
            <person name="Sikorski J."/>
            <person name="Lapidus A."/>
            <person name="Nolan M."/>
            <person name="Glavina Del Rio T."/>
            <person name="Tice H."/>
            <person name="Cheng J.F."/>
            <person name="Lucas S."/>
            <person name="Chen F."/>
            <person name="Copeland A."/>
            <person name="Ivanova N."/>
            <person name="Mavromatis K."/>
            <person name="Ovchinnikova G."/>
            <person name="Pati A."/>
            <person name="Bruce D."/>
            <person name="Goodwin L."/>
            <person name="Pitluck S."/>
            <person name="Chen A."/>
            <person name="Palaniappan K."/>
            <person name="Land M."/>
            <person name="Hauser L."/>
            <person name="Chang Y.J."/>
            <person name="Jeffries C.D."/>
            <person name="Chain P."/>
            <person name="Saunders E."/>
            <person name="Brettin T."/>
            <person name="Goker M."/>
            <person name="Tindall B.J."/>
            <person name="Bristow J."/>
            <person name="Eisen J.A."/>
            <person name="Markowitz V."/>
            <person name="Hugenholtz P."/>
            <person name="Kyrpides N.C."/>
            <person name="Klenk H.P."/>
            <person name="Detter J.C."/>
        </authorList>
    </citation>
    <scope>NUCLEOTIDE SEQUENCE [LARGE SCALE GENOMIC DNA]</scope>
    <source>
        <strain evidence="19">DSM 16069 / KCTC 12182 / SW-125</strain>
    </source>
</reference>
<dbReference type="GO" id="GO:0006428">
    <property type="term" value="P:isoleucyl-tRNA aminoacylation"/>
    <property type="evidence" value="ECO:0007669"/>
    <property type="project" value="UniProtKB-UniRule"/>
</dbReference>
<organism evidence="18 19">
    <name type="scientific">Kangiella koreensis (strain DSM 16069 / JCM 12317 / KCTC 12182 / SW-125)</name>
    <dbReference type="NCBI Taxonomy" id="523791"/>
    <lineage>
        <taxon>Bacteria</taxon>
        <taxon>Pseudomonadati</taxon>
        <taxon>Pseudomonadota</taxon>
        <taxon>Gammaproteobacteria</taxon>
        <taxon>Kangiellales</taxon>
        <taxon>Kangiellaceae</taxon>
        <taxon>Kangiella</taxon>
    </lineage>
</organism>
<dbReference type="InterPro" id="IPR010663">
    <property type="entry name" value="Znf_FPG/IleRS"/>
</dbReference>
<evidence type="ECO:0000256" key="14">
    <source>
        <dbReference type="HAMAP-Rule" id="MF_02002"/>
    </source>
</evidence>
<evidence type="ECO:0000313" key="19">
    <source>
        <dbReference type="Proteomes" id="UP000001231"/>
    </source>
</evidence>
<protein>
    <recommendedName>
        <fullName evidence="14">Isoleucine--tRNA ligase</fullName>
        <ecNumber evidence="14">6.1.1.5</ecNumber>
    </recommendedName>
    <alternativeName>
        <fullName evidence="14">Isoleucyl-tRNA synthetase</fullName>
        <shortName evidence="14">IleRS</shortName>
    </alternativeName>
</protein>
<dbReference type="CDD" id="cd07960">
    <property type="entry name" value="Anticodon_Ia_Ile_BEm"/>
    <property type="match status" value="1"/>
</dbReference>
<keyword evidence="5 14" id="KW-0436">Ligase</keyword>
<dbReference type="SUPFAM" id="SSF47323">
    <property type="entry name" value="Anticodon-binding domain of a subclass of class I aminoacyl-tRNA synthetases"/>
    <property type="match status" value="1"/>
</dbReference>
<evidence type="ECO:0000256" key="10">
    <source>
        <dbReference type="ARBA" id="ARBA00022917"/>
    </source>
</evidence>
<comment type="function">
    <text evidence="12 14">Catalyzes the attachment of isoleucine to tRNA(Ile). As IleRS can inadvertently accommodate and process structurally similar amino acids such as valine, to avoid such errors it has two additional distinct tRNA(Ile)-dependent editing activities. One activity is designated as 'pretransfer' editing and involves the hydrolysis of activated Val-AMP. The other activity is designated 'posttransfer' editing and involves deacylation of mischarged Val-tRNA(Ile).</text>
</comment>
<dbReference type="FunFam" id="1.10.730.20:FF:000001">
    <property type="entry name" value="Isoleucine--tRNA ligase"/>
    <property type="match status" value="1"/>
</dbReference>
<evidence type="ECO:0000256" key="8">
    <source>
        <dbReference type="ARBA" id="ARBA00022833"/>
    </source>
</evidence>
<dbReference type="NCBIfam" id="TIGR00392">
    <property type="entry name" value="ileS"/>
    <property type="match status" value="1"/>
</dbReference>
<feature type="binding site" evidence="14">
    <location>
        <position position="901"/>
    </location>
    <ligand>
        <name>Zn(2+)</name>
        <dbReference type="ChEBI" id="CHEBI:29105"/>
    </ligand>
</feature>
<dbReference type="SUPFAM" id="SSF52374">
    <property type="entry name" value="Nucleotidylyl transferase"/>
    <property type="match status" value="1"/>
</dbReference>
<keyword evidence="6 14" id="KW-0479">Metal-binding</keyword>
<dbReference type="eggNOG" id="COG0060">
    <property type="taxonomic scope" value="Bacteria"/>
</dbReference>
<comment type="catalytic activity">
    <reaction evidence="13 14">
        <text>tRNA(Ile) + L-isoleucine + ATP = L-isoleucyl-tRNA(Ile) + AMP + diphosphate</text>
        <dbReference type="Rhea" id="RHEA:11060"/>
        <dbReference type="Rhea" id="RHEA-COMP:9666"/>
        <dbReference type="Rhea" id="RHEA-COMP:9695"/>
        <dbReference type="ChEBI" id="CHEBI:30616"/>
        <dbReference type="ChEBI" id="CHEBI:33019"/>
        <dbReference type="ChEBI" id="CHEBI:58045"/>
        <dbReference type="ChEBI" id="CHEBI:78442"/>
        <dbReference type="ChEBI" id="CHEBI:78528"/>
        <dbReference type="ChEBI" id="CHEBI:456215"/>
        <dbReference type="EC" id="6.1.1.5"/>
    </reaction>
</comment>
<evidence type="ECO:0000256" key="3">
    <source>
        <dbReference type="ARBA" id="ARBA00011245"/>
    </source>
</evidence>
<evidence type="ECO:0000256" key="11">
    <source>
        <dbReference type="ARBA" id="ARBA00023146"/>
    </source>
</evidence>
<dbReference type="Gene3D" id="3.40.50.620">
    <property type="entry name" value="HUPs"/>
    <property type="match status" value="2"/>
</dbReference>
<gene>
    <name evidence="14" type="primary">ileS</name>
    <name evidence="18" type="ordered locus">Kkor_1664</name>
</gene>
<keyword evidence="7 14" id="KW-0547">Nucleotide-binding</keyword>
<dbReference type="OrthoDB" id="9810365at2"/>
<feature type="binding site" evidence="14">
    <location>
        <position position="607"/>
    </location>
    <ligand>
        <name>ATP</name>
        <dbReference type="ChEBI" id="CHEBI:30616"/>
    </ligand>
</feature>
<dbReference type="InterPro" id="IPR009008">
    <property type="entry name" value="Val/Leu/Ile-tRNA-synth_edit"/>
</dbReference>
<feature type="binding site" evidence="14">
    <location>
        <position position="924"/>
    </location>
    <ligand>
        <name>Zn(2+)</name>
        <dbReference type="ChEBI" id="CHEBI:29105"/>
    </ligand>
</feature>
<dbReference type="GO" id="GO:0005829">
    <property type="term" value="C:cytosol"/>
    <property type="evidence" value="ECO:0007669"/>
    <property type="project" value="TreeGrafter"/>
</dbReference>
<dbReference type="FunFam" id="3.40.50.620:FF:000048">
    <property type="entry name" value="Isoleucine--tRNA ligase"/>
    <property type="match status" value="1"/>
</dbReference>
<dbReference type="FunFam" id="3.40.50.620:FF:000042">
    <property type="entry name" value="Isoleucine--tRNA ligase"/>
    <property type="match status" value="1"/>
</dbReference>
<evidence type="ECO:0000256" key="5">
    <source>
        <dbReference type="ARBA" id="ARBA00022598"/>
    </source>
</evidence>
<dbReference type="PRINTS" id="PR00984">
    <property type="entry name" value="TRNASYNTHILE"/>
</dbReference>
<dbReference type="EC" id="6.1.1.5" evidence="14"/>
<dbReference type="KEGG" id="kko:Kkor_1664"/>
<feature type="short sequence motif" description="'HIGH' region" evidence="14">
    <location>
        <begin position="58"/>
        <end position="68"/>
    </location>
</feature>
<dbReference type="EMBL" id="CP001707">
    <property type="protein sequence ID" value="ACV27076.1"/>
    <property type="molecule type" value="Genomic_DNA"/>
</dbReference>
<evidence type="ECO:0000256" key="12">
    <source>
        <dbReference type="ARBA" id="ARBA00025217"/>
    </source>
</evidence>
<comment type="similarity">
    <text evidence="2 14">Belongs to the class-I aminoacyl-tRNA synthetase family. IleS type 1 subfamily.</text>
</comment>
<feature type="binding site" evidence="14">
    <location>
        <position position="904"/>
    </location>
    <ligand>
        <name>Zn(2+)</name>
        <dbReference type="ChEBI" id="CHEBI:29105"/>
    </ligand>
</feature>
<comment type="cofactor">
    <cofactor evidence="14">
        <name>Zn(2+)</name>
        <dbReference type="ChEBI" id="CHEBI:29105"/>
    </cofactor>
    <text evidence="14">Binds 1 zinc ion per subunit.</text>
</comment>
<name>C7RCT4_KANKD</name>
<evidence type="ECO:0000256" key="13">
    <source>
        <dbReference type="ARBA" id="ARBA00048359"/>
    </source>
</evidence>
<evidence type="ECO:0000313" key="18">
    <source>
        <dbReference type="EMBL" id="ACV27076.1"/>
    </source>
</evidence>
<dbReference type="InterPro" id="IPR013155">
    <property type="entry name" value="M/V/L/I-tRNA-synth_anticd-bd"/>
</dbReference>
<dbReference type="GO" id="GO:0000049">
    <property type="term" value="F:tRNA binding"/>
    <property type="evidence" value="ECO:0007669"/>
    <property type="project" value="InterPro"/>
</dbReference>
<evidence type="ECO:0000256" key="4">
    <source>
        <dbReference type="ARBA" id="ARBA00022490"/>
    </source>
</evidence>
<dbReference type="FunCoup" id="C7RCT4">
    <property type="interactions" value="519"/>
</dbReference>
<feature type="binding site" evidence="14">
    <location>
        <position position="921"/>
    </location>
    <ligand>
        <name>Zn(2+)</name>
        <dbReference type="ChEBI" id="CHEBI:29105"/>
    </ligand>
</feature>
<dbReference type="InterPro" id="IPR023585">
    <property type="entry name" value="Ile-tRNA-ligase_type1"/>
</dbReference>
<comment type="domain">
    <text evidence="14">IleRS has two distinct active sites: one for aminoacylation and one for editing. The misactivated valine is translocated from the active site to the editing site, which sterically excludes the correctly activated isoleucine. The single editing site contains two valyl binding pockets, one specific for each substrate (Val-AMP or Val-tRNA(Ile)).</text>
</comment>
<keyword evidence="10 14" id="KW-0648">Protein biosynthesis</keyword>
<comment type="subunit">
    <text evidence="3 14">Monomer.</text>
</comment>
<dbReference type="GO" id="GO:0005524">
    <property type="term" value="F:ATP binding"/>
    <property type="evidence" value="ECO:0007669"/>
    <property type="project" value="UniProtKB-UniRule"/>
</dbReference>
<dbReference type="GO" id="GO:0002161">
    <property type="term" value="F:aminoacyl-tRNA deacylase activity"/>
    <property type="evidence" value="ECO:0007669"/>
    <property type="project" value="InterPro"/>
</dbReference>
<dbReference type="GO" id="GO:0004822">
    <property type="term" value="F:isoleucine-tRNA ligase activity"/>
    <property type="evidence" value="ECO:0007669"/>
    <property type="project" value="UniProtKB-UniRule"/>
</dbReference>
<dbReference type="InterPro" id="IPR050081">
    <property type="entry name" value="Ile-tRNA_ligase"/>
</dbReference>
<evidence type="ECO:0000259" key="15">
    <source>
        <dbReference type="Pfam" id="PF00133"/>
    </source>
</evidence>
<comment type="subcellular location">
    <subcellularLocation>
        <location evidence="1 14">Cytoplasm</location>
    </subcellularLocation>
</comment>
<keyword evidence="4 14" id="KW-0963">Cytoplasm</keyword>
<evidence type="ECO:0000259" key="16">
    <source>
        <dbReference type="Pfam" id="PF06827"/>
    </source>
</evidence>
<dbReference type="HAMAP" id="MF_02002">
    <property type="entry name" value="Ile_tRNA_synth_type1"/>
    <property type="match status" value="1"/>
</dbReference>
<keyword evidence="19" id="KW-1185">Reference proteome</keyword>
<keyword evidence="11 14" id="KW-0030">Aminoacyl-tRNA synthetase</keyword>
<dbReference type="Pfam" id="PF00133">
    <property type="entry name" value="tRNA-synt_1"/>
    <property type="match status" value="1"/>
</dbReference>
<dbReference type="Proteomes" id="UP000001231">
    <property type="component" value="Chromosome"/>
</dbReference>
<evidence type="ECO:0000259" key="17">
    <source>
        <dbReference type="Pfam" id="PF08264"/>
    </source>
</evidence>
<evidence type="ECO:0000256" key="1">
    <source>
        <dbReference type="ARBA" id="ARBA00004496"/>
    </source>
</evidence>
<dbReference type="PANTHER" id="PTHR42765">
    <property type="entry name" value="SOLEUCYL-TRNA SYNTHETASE"/>
    <property type="match status" value="1"/>
</dbReference>
<evidence type="ECO:0000256" key="7">
    <source>
        <dbReference type="ARBA" id="ARBA00022741"/>
    </source>
</evidence>
<dbReference type="InterPro" id="IPR009080">
    <property type="entry name" value="tRNAsynth_Ia_anticodon-bd"/>
</dbReference>
<feature type="domain" description="Aminoacyl-tRNA synthetase class Ia" evidence="15">
    <location>
        <begin position="28"/>
        <end position="642"/>
    </location>
</feature>